<gene>
    <name evidence="4" type="ORF">HB375_10925</name>
</gene>
<evidence type="ECO:0000313" key="5">
    <source>
        <dbReference type="Proteomes" id="UP000707352"/>
    </source>
</evidence>
<dbReference type="Pfam" id="PF00353">
    <property type="entry name" value="HemolysinCabind"/>
    <property type="match status" value="3"/>
</dbReference>
<evidence type="ECO:0000256" key="1">
    <source>
        <dbReference type="ARBA" id="ARBA00004613"/>
    </source>
</evidence>
<dbReference type="PANTHER" id="PTHR38340:SF1">
    <property type="entry name" value="S-LAYER PROTEIN"/>
    <property type="match status" value="1"/>
</dbReference>
<dbReference type="InterPro" id="IPR001343">
    <property type="entry name" value="Hemolysn_Ca-bd"/>
</dbReference>
<sequence>MGLYGFAEGIDLVTNNGMMVGGISLGNGNDFYNGANGHVQGSISGGSGNDTLIGGTDSEGMNGGSGDDLLQGNAGNDTLSGSTNNDTVSGGAGNDLVNGDAGNDWVQGDDGNDSLSGGDNNDTLSGGTGNDLINGNAGDDRLQGGLGNDTLTGGAGNDIFIFDTKPNKKTNFDTITDFSVPGDSIWLDNAVFKSLGAKGTLASPAKLNKNFFTVGDKAKDTNDYLIYNNKTGILSYDPDGPGKAKAVEIAKLQKGLKLTAADFLVI</sequence>
<protein>
    <submittedName>
        <fullName evidence="4">Calcium-binding protein</fullName>
    </submittedName>
</protein>
<organism evidence="4 5">
    <name type="scientific">Microvirga terricola</name>
    <dbReference type="NCBI Taxonomy" id="2719797"/>
    <lineage>
        <taxon>Bacteria</taxon>
        <taxon>Pseudomonadati</taxon>
        <taxon>Pseudomonadota</taxon>
        <taxon>Alphaproteobacteria</taxon>
        <taxon>Hyphomicrobiales</taxon>
        <taxon>Methylobacteriaceae</taxon>
        <taxon>Microvirga</taxon>
    </lineage>
</organism>
<comment type="caution">
    <text evidence="4">The sequence shown here is derived from an EMBL/GenBank/DDBJ whole genome shotgun (WGS) entry which is preliminary data.</text>
</comment>
<dbReference type="InterPro" id="IPR018511">
    <property type="entry name" value="Hemolysin-typ_Ca-bd_CS"/>
</dbReference>
<name>A0ABX0VB98_9HYPH</name>
<dbReference type="InterPro" id="IPR050557">
    <property type="entry name" value="RTX_toxin/Mannuronan_C5-epim"/>
</dbReference>
<reference evidence="4 5" key="1">
    <citation type="submission" date="2020-03" db="EMBL/GenBank/DDBJ databases">
        <title>The genome sequence of Microvirga sp. c23x22.</title>
        <authorList>
            <person name="Zhang X."/>
        </authorList>
    </citation>
    <scope>NUCLEOTIDE SEQUENCE [LARGE SCALE GENOMIC DNA]</scope>
    <source>
        <strain evidence="5">c23x22</strain>
    </source>
</reference>
<keyword evidence="5" id="KW-1185">Reference proteome</keyword>
<accession>A0ABX0VB98</accession>
<evidence type="ECO:0000313" key="4">
    <source>
        <dbReference type="EMBL" id="NIX77125.1"/>
    </source>
</evidence>
<dbReference type="PRINTS" id="PR00313">
    <property type="entry name" value="CABNDNGRPT"/>
</dbReference>
<dbReference type="PANTHER" id="PTHR38340">
    <property type="entry name" value="S-LAYER PROTEIN"/>
    <property type="match status" value="1"/>
</dbReference>
<comment type="subcellular location">
    <subcellularLocation>
        <location evidence="1">Secreted</location>
    </subcellularLocation>
</comment>
<dbReference type="SUPFAM" id="SSF51120">
    <property type="entry name" value="beta-Roll"/>
    <property type="match status" value="1"/>
</dbReference>
<dbReference type="EMBL" id="JAATJS010000003">
    <property type="protein sequence ID" value="NIX77125.1"/>
    <property type="molecule type" value="Genomic_DNA"/>
</dbReference>
<feature type="compositionally biased region" description="Polar residues" evidence="3">
    <location>
        <begin position="73"/>
        <end position="88"/>
    </location>
</feature>
<evidence type="ECO:0000256" key="2">
    <source>
        <dbReference type="ARBA" id="ARBA00022525"/>
    </source>
</evidence>
<keyword evidence="2" id="KW-0964">Secreted</keyword>
<dbReference type="InterPro" id="IPR011049">
    <property type="entry name" value="Serralysin-like_metalloprot_C"/>
</dbReference>
<dbReference type="Gene3D" id="2.150.10.10">
    <property type="entry name" value="Serralysin-like metalloprotease, C-terminal"/>
    <property type="match status" value="2"/>
</dbReference>
<feature type="region of interest" description="Disordered" evidence="3">
    <location>
        <begin position="42"/>
        <end position="149"/>
    </location>
</feature>
<dbReference type="Proteomes" id="UP000707352">
    <property type="component" value="Unassembled WGS sequence"/>
</dbReference>
<feature type="compositionally biased region" description="Low complexity" evidence="3">
    <location>
        <begin position="113"/>
        <end position="122"/>
    </location>
</feature>
<proteinExistence type="predicted"/>
<evidence type="ECO:0000256" key="3">
    <source>
        <dbReference type="SAM" id="MobiDB-lite"/>
    </source>
</evidence>
<dbReference type="RefSeq" id="WP_167673012.1">
    <property type="nucleotide sequence ID" value="NZ_JAATJS010000003.1"/>
</dbReference>
<dbReference type="PROSITE" id="PS00330">
    <property type="entry name" value="HEMOLYSIN_CALCIUM"/>
    <property type="match status" value="2"/>
</dbReference>